<feature type="compositionally biased region" description="Low complexity" evidence="1">
    <location>
        <begin position="34"/>
        <end position="53"/>
    </location>
</feature>
<accession>A0ABN3MPJ8</accession>
<sequence length="112" mass="11552">MQKNAKEVTRYIDPIFLWSVVVSQATTALPGALRPRTGPSGRAGAAGSGPTAADGRSMDVVIAIRSSCRLGARSAPRLRVKGIGLVGRGRGRGGRVPAHTMTHGPSGPRARA</sequence>
<organism evidence="2 3">
    <name type="scientific">Streptomyces thermolineatus</name>
    <dbReference type="NCBI Taxonomy" id="44033"/>
    <lineage>
        <taxon>Bacteria</taxon>
        <taxon>Bacillati</taxon>
        <taxon>Actinomycetota</taxon>
        <taxon>Actinomycetes</taxon>
        <taxon>Kitasatosporales</taxon>
        <taxon>Streptomycetaceae</taxon>
        <taxon>Streptomyces</taxon>
    </lineage>
</organism>
<comment type="caution">
    <text evidence="2">The sequence shown here is derived from an EMBL/GenBank/DDBJ whole genome shotgun (WGS) entry which is preliminary data.</text>
</comment>
<dbReference type="Proteomes" id="UP001501358">
    <property type="component" value="Unassembled WGS sequence"/>
</dbReference>
<evidence type="ECO:0000313" key="2">
    <source>
        <dbReference type="EMBL" id="GAA2504001.1"/>
    </source>
</evidence>
<dbReference type="EMBL" id="BAAATA010000034">
    <property type="protein sequence ID" value="GAA2504001.1"/>
    <property type="molecule type" value="Genomic_DNA"/>
</dbReference>
<keyword evidence="3" id="KW-1185">Reference proteome</keyword>
<reference evidence="3" key="1">
    <citation type="journal article" date="2019" name="Int. J. Syst. Evol. Microbiol.">
        <title>The Global Catalogue of Microorganisms (GCM) 10K type strain sequencing project: providing services to taxonomists for standard genome sequencing and annotation.</title>
        <authorList>
            <consortium name="The Broad Institute Genomics Platform"/>
            <consortium name="The Broad Institute Genome Sequencing Center for Infectious Disease"/>
            <person name="Wu L."/>
            <person name="Ma J."/>
        </authorList>
    </citation>
    <scope>NUCLEOTIDE SEQUENCE [LARGE SCALE GENOMIC DNA]</scope>
    <source>
        <strain evidence="3">JCM 6307</strain>
    </source>
</reference>
<proteinExistence type="predicted"/>
<evidence type="ECO:0000313" key="3">
    <source>
        <dbReference type="Proteomes" id="UP001501358"/>
    </source>
</evidence>
<name>A0ABN3MPJ8_9ACTN</name>
<evidence type="ECO:0000256" key="1">
    <source>
        <dbReference type="SAM" id="MobiDB-lite"/>
    </source>
</evidence>
<feature type="region of interest" description="Disordered" evidence="1">
    <location>
        <begin position="83"/>
        <end position="112"/>
    </location>
</feature>
<gene>
    <name evidence="2" type="ORF">GCM10010406_45760</name>
</gene>
<protein>
    <submittedName>
        <fullName evidence="2">Uncharacterized protein</fullName>
    </submittedName>
</protein>
<feature type="region of interest" description="Disordered" evidence="1">
    <location>
        <begin position="30"/>
        <end position="54"/>
    </location>
</feature>